<dbReference type="InterPro" id="IPR042109">
    <property type="entry name" value="Adenylosuccinate_synth_dom1"/>
</dbReference>
<name>A0A411DHZ1_CHRID</name>
<dbReference type="InterPro" id="IPR018220">
    <property type="entry name" value="Adenylosuccin_syn_GTP-bd"/>
</dbReference>
<dbReference type="InterPro" id="IPR027417">
    <property type="entry name" value="P-loop_NTPase"/>
</dbReference>
<keyword evidence="6 8" id="KW-0460">Magnesium</keyword>
<feature type="binding site" evidence="8">
    <location>
        <position position="38"/>
    </location>
    <ligand>
        <name>Mg(2+)</name>
        <dbReference type="ChEBI" id="CHEBI:18420"/>
    </ligand>
</feature>
<dbReference type="Gene3D" id="1.10.300.10">
    <property type="entry name" value="Adenylosuccinate Synthetase, subunit A, domain 2"/>
    <property type="match status" value="1"/>
</dbReference>
<reference evidence="10" key="1">
    <citation type="submission" date="2019-01" db="EMBL/GenBank/DDBJ databases">
        <title>Whole Genome Sequencing for Putative Detection of Antimicrobial Resistance and Potential Virulence Factors in Chryseobacterium indologenes isolated from Nile Tilapia in Tanzania.</title>
        <authorList>
            <person name="Mwega E."/>
            <person name="Mutoloki S."/>
            <person name="Mugimba K."/>
            <person name="Colquhoun D."/>
            <person name="Mdegela R."/>
            <person name="Evensen O."/>
            <person name="Wasteson Y."/>
        </authorList>
    </citation>
    <scope>NUCLEOTIDE SEQUENCE [LARGE SCALE GENOMIC DNA]</scope>
    <source>
        <strain evidence="10">StR 01</strain>
    </source>
</reference>
<dbReference type="GO" id="GO:0044208">
    <property type="term" value="P:'de novo' AMP biosynthetic process"/>
    <property type="evidence" value="ECO:0007669"/>
    <property type="project" value="UniProtKB-UniRule"/>
</dbReference>
<dbReference type="AlphaFoldDB" id="A0A411DHZ1"/>
<dbReference type="GO" id="GO:0005525">
    <property type="term" value="F:GTP binding"/>
    <property type="evidence" value="ECO:0007669"/>
    <property type="project" value="UniProtKB-UniRule"/>
</dbReference>
<dbReference type="GO" id="GO:0004019">
    <property type="term" value="F:adenylosuccinate synthase activity"/>
    <property type="evidence" value="ECO:0007669"/>
    <property type="project" value="UniProtKB-UniRule"/>
</dbReference>
<dbReference type="EC" id="6.3.4.4" evidence="8 9"/>
<comment type="cofactor">
    <cofactor evidence="8">
        <name>Mg(2+)</name>
        <dbReference type="ChEBI" id="CHEBI:18420"/>
    </cofactor>
    <text evidence="8">Binds 1 Mg(2+) ion per subunit.</text>
</comment>
<evidence type="ECO:0000256" key="1">
    <source>
        <dbReference type="ARBA" id="ARBA00011738"/>
    </source>
</evidence>
<keyword evidence="4 8" id="KW-0547">Nucleotide-binding</keyword>
<dbReference type="EMBL" id="CP035532">
    <property type="protein sequence ID" value="QBA20008.1"/>
    <property type="molecule type" value="Genomic_DNA"/>
</dbReference>
<gene>
    <name evidence="8" type="primary">purA</name>
    <name evidence="10" type="ORF">EU348_02025</name>
</gene>
<dbReference type="HAMAP" id="MF_00011">
    <property type="entry name" value="Adenylosucc_synth"/>
    <property type="match status" value="1"/>
</dbReference>
<keyword evidence="3 8" id="KW-0479">Metal-binding</keyword>
<comment type="catalytic activity">
    <reaction evidence="8 9">
        <text>IMP + L-aspartate + GTP = N(6)-(1,2-dicarboxyethyl)-AMP + GDP + phosphate + 2 H(+)</text>
        <dbReference type="Rhea" id="RHEA:15753"/>
        <dbReference type="ChEBI" id="CHEBI:15378"/>
        <dbReference type="ChEBI" id="CHEBI:29991"/>
        <dbReference type="ChEBI" id="CHEBI:37565"/>
        <dbReference type="ChEBI" id="CHEBI:43474"/>
        <dbReference type="ChEBI" id="CHEBI:57567"/>
        <dbReference type="ChEBI" id="CHEBI:58053"/>
        <dbReference type="ChEBI" id="CHEBI:58189"/>
        <dbReference type="EC" id="6.3.4.4"/>
    </reaction>
</comment>
<comment type="similarity">
    <text evidence="8 9">Belongs to the adenylosuccinate synthetase family.</text>
</comment>
<evidence type="ECO:0000256" key="4">
    <source>
        <dbReference type="ARBA" id="ARBA00022741"/>
    </source>
</evidence>
<feature type="binding site" evidence="8">
    <location>
        <begin position="38"/>
        <end position="40"/>
    </location>
    <ligand>
        <name>GTP</name>
        <dbReference type="ChEBI" id="CHEBI:37565"/>
    </ligand>
</feature>
<feature type="binding site" description="in other chain" evidence="8">
    <location>
        <begin position="11"/>
        <end position="14"/>
    </location>
    <ligand>
        <name>IMP</name>
        <dbReference type="ChEBI" id="CHEBI:58053"/>
        <note>ligand shared between dimeric partners</note>
    </ligand>
</feature>
<feature type="binding site" evidence="8">
    <location>
        <begin position="331"/>
        <end position="333"/>
    </location>
    <ligand>
        <name>GTP</name>
        <dbReference type="ChEBI" id="CHEBI:37565"/>
    </ligand>
</feature>
<sequence length="425" mass="46871">MDIVLGLQWGDEGKGKFIDLISENYDITARFNGGSNAGHSIERNGRRITLKMIPSGIFMKGVQNVIGTGTVIDPVSFKKEILNLQVFDKTIQPENNIIISKKAHLVMPTHKLLDIFMEESREYTTIGTTKNGIAQAYSNKILRQNLRAGDIFSSDFQSRAQHILDRDYRMLEEEGMIVLPALEEISKEFFDAVEFLKKFNCTETEIYINKALSEGKKVLAEGSQAAMLDIDHGTYPYVTSSSTTASGASSGLGVSPKKIGEIYGIAKAYCTRVGNGIFPTELLDEFGDDLRMKGNEFGSNTGRPRRTGWLDLPALKYAVMINGVTQLVLTKADVLSGLKSVAICTHYELEDGKTVDVSGLLPENGKPVLKWMNGWDADFSAMKSPSELPKEVVEFLSFLEAELGIPVAYLSTGPGREQMLKLISK</sequence>
<dbReference type="SMART" id="SM00788">
    <property type="entry name" value="Adenylsucc_synt"/>
    <property type="match status" value="1"/>
</dbReference>
<feature type="active site" description="Proton donor" evidence="8">
    <location>
        <position position="39"/>
    </location>
</feature>
<keyword evidence="5 8" id="KW-0658">Purine biosynthesis</keyword>
<dbReference type="FunFam" id="3.90.170.10:FF:000001">
    <property type="entry name" value="Adenylosuccinate synthetase"/>
    <property type="match status" value="1"/>
</dbReference>
<dbReference type="CDD" id="cd03108">
    <property type="entry name" value="AdSS"/>
    <property type="match status" value="1"/>
</dbReference>
<dbReference type="SUPFAM" id="SSF52540">
    <property type="entry name" value="P-loop containing nucleoside triphosphate hydrolases"/>
    <property type="match status" value="1"/>
</dbReference>
<keyword evidence="2 8" id="KW-0436">Ligase</keyword>
<evidence type="ECO:0000256" key="6">
    <source>
        <dbReference type="ARBA" id="ARBA00022842"/>
    </source>
</evidence>
<dbReference type="PANTHER" id="PTHR11846:SF0">
    <property type="entry name" value="ADENYLOSUCCINATE SYNTHETASE"/>
    <property type="match status" value="1"/>
</dbReference>
<evidence type="ECO:0000256" key="9">
    <source>
        <dbReference type="RuleBase" id="RU000520"/>
    </source>
</evidence>
<feature type="active site" description="Proton acceptor" evidence="8">
    <location>
        <position position="11"/>
    </location>
</feature>
<dbReference type="GO" id="GO:0046040">
    <property type="term" value="P:IMP metabolic process"/>
    <property type="evidence" value="ECO:0007669"/>
    <property type="project" value="TreeGrafter"/>
</dbReference>
<feature type="binding site" evidence="8">
    <location>
        <begin position="10"/>
        <end position="16"/>
    </location>
    <ligand>
        <name>GTP</name>
        <dbReference type="ChEBI" id="CHEBI:37565"/>
    </ligand>
</feature>
<feature type="binding site" description="in other chain" evidence="8">
    <location>
        <position position="224"/>
    </location>
    <ligand>
        <name>IMP</name>
        <dbReference type="ChEBI" id="CHEBI:58053"/>
        <note>ligand shared between dimeric partners</note>
    </ligand>
</feature>
<feature type="binding site" evidence="8">
    <location>
        <position position="143"/>
    </location>
    <ligand>
        <name>IMP</name>
        <dbReference type="ChEBI" id="CHEBI:58053"/>
        <note>ligand shared between dimeric partners</note>
    </ligand>
</feature>
<feature type="binding site" description="in other chain" evidence="8">
    <location>
        <begin position="36"/>
        <end position="39"/>
    </location>
    <ligand>
        <name>IMP</name>
        <dbReference type="ChEBI" id="CHEBI:58053"/>
        <note>ligand shared between dimeric partners</note>
    </ligand>
</feature>
<evidence type="ECO:0000256" key="3">
    <source>
        <dbReference type="ARBA" id="ARBA00022723"/>
    </source>
</evidence>
<accession>A0A411DHZ1</accession>
<dbReference type="InterPro" id="IPR001114">
    <property type="entry name" value="Adenylosuccinate_synthetase"/>
</dbReference>
<comment type="subcellular location">
    <subcellularLocation>
        <location evidence="8">Cytoplasm</location>
    </subcellularLocation>
</comment>
<feature type="binding site" evidence="8">
    <location>
        <position position="11"/>
    </location>
    <ligand>
        <name>Mg(2+)</name>
        <dbReference type="ChEBI" id="CHEBI:18420"/>
    </ligand>
</feature>
<dbReference type="UniPathway" id="UPA00075">
    <property type="reaction ID" value="UER00335"/>
</dbReference>
<dbReference type="GO" id="GO:0005737">
    <property type="term" value="C:cytoplasm"/>
    <property type="evidence" value="ECO:0007669"/>
    <property type="project" value="UniProtKB-SubCell"/>
</dbReference>
<feature type="binding site" description="in other chain" evidence="8">
    <location>
        <position position="129"/>
    </location>
    <ligand>
        <name>IMP</name>
        <dbReference type="ChEBI" id="CHEBI:58053"/>
        <note>ligand shared between dimeric partners</note>
    </ligand>
</feature>
<dbReference type="InterPro" id="IPR042110">
    <property type="entry name" value="Adenylosuccinate_synth_dom2"/>
</dbReference>
<protein>
    <recommendedName>
        <fullName evidence="8 9">Adenylosuccinate synthetase</fullName>
        <shortName evidence="8">AMPSase</shortName>
        <shortName evidence="8">AdSS</shortName>
        <ecNumber evidence="8 9">6.3.4.4</ecNumber>
    </recommendedName>
    <alternativeName>
        <fullName evidence="8">IMP--aspartate ligase</fullName>
    </alternativeName>
</protein>
<proteinExistence type="inferred from homology"/>
<evidence type="ECO:0000313" key="10">
    <source>
        <dbReference type="EMBL" id="QBA20008.1"/>
    </source>
</evidence>
<dbReference type="Gene3D" id="3.90.170.10">
    <property type="entry name" value="Adenylosuccinate Synthetase, subunit A, domain 3"/>
    <property type="match status" value="1"/>
</dbReference>
<keyword evidence="7 8" id="KW-0342">GTP-binding</keyword>
<evidence type="ECO:0000256" key="7">
    <source>
        <dbReference type="ARBA" id="ARBA00023134"/>
    </source>
</evidence>
<evidence type="ECO:0000256" key="8">
    <source>
        <dbReference type="HAMAP-Rule" id="MF_00011"/>
    </source>
</evidence>
<keyword evidence="8" id="KW-0963">Cytoplasm</keyword>
<feature type="binding site" evidence="8">
    <location>
        <position position="305"/>
    </location>
    <ligand>
        <name>GTP</name>
        <dbReference type="ChEBI" id="CHEBI:37565"/>
    </ligand>
</feature>
<dbReference type="PANTHER" id="PTHR11846">
    <property type="entry name" value="ADENYLOSUCCINATE SYNTHETASE"/>
    <property type="match status" value="1"/>
</dbReference>
<feature type="binding site" description="in other chain" evidence="8">
    <location>
        <position position="303"/>
    </location>
    <ligand>
        <name>IMP</name>
        <dbReference type="ChEBI" id="CHEBI:58053"/>
        <note>ligand shared between dimeric partners</note>
    </ligand>
</feature>
<dbReference type="Pfam" id="PF00709">
    <property type="entry name" value="Adenylsucc_synt"/>
    <property type="match status" value="1"/>
</dbReference>
<comment type="function">
    <text evidence="8">Plays an important role in the de novo pathway of purine nucleotide biosynthesis. Catalyzes the first committed step in the biosynthesis of AMP from IMP.</text>
</comment>
<feature type="binding site" evidence="8">
    <location>
        <begin position="299"/>
        <end position="305"/>
    </location>
    <ligand>
        <name>substrate</name>
    </ligand>
</feature>
<evidence type="ECO:0000256" key="5">
    <source>
        <dbReference type="ARBA" id="ARBA00022755"/>
    </source>
</evidence>
<dbReference type="NCBIfam" id="NF002223">
    <property type="entry name" value="PRK01117.1"/>
    <property type="match status" value="1"/>
</dbReference>
<feature type="binding site" evidence="8">
    <location>
        <begin position="411"/>
        <end position="413"/>
    </location>
    <ligand>
        <name>GTP</name>
        <dbReference type="ChEBI" id="CHEBI:37565"/>
    </ligand>
</feature>
<organism evidence="10">
    <name type="scientific">Chryseobacterium indologenes</name>
    <name type="common">Flavobacterium indologenes</name>
    <dbReference type="NCBI Taxonomy" id="253"/>
    <lineage>
        <taxon>Bacteria</taxon>
        <taxon>Pseudomonadati</taxon>
        <taxon>Bacteroidota</taxon>
        <taxon>Flavobacteriia</taxon>
        <taxon>Flavobacteriales</taxon>
        <taxon>Weeksellaceae</taxon>
        <taxon>Chryseobacterium group</taxon>
        <taxon>Chryseobacterium</taxon>
    </lineage>
</organism>
<dbReference type="GO" id="GO:0000287">
    <property type="term" value="F:magnesium ion binding"/>
    <property type="evidence" value="ECO:0007669"/>
    <property type="project" value="UniProtKB-UniRule"/>
</dbReference>
<comment type="subunit">
    <text evidence="1 8">Homodimer.</text>
</comment>
<dbReference type="NCBIfam" id="TIGR00184">
    <property type="entry name" value="purA"/>
    <property type="match status" value="1"/>
</dbReference>
<feature type="binding site" description="in other chain" evidence="8">
    <location>
        <position position="239"/>
    </location>
    <ligand>
        <name>IMP</name>
        <dbReference type="ChEBI" id="CHEBI:58053"/>
        <note>ligand shared between dimeric partners</note>
    </ligand>
</feature>
<dbReference type="InterPro" id="IPR042111">
    <property type="entry name" value="Adenylosuccinate_synth_dom3"/>
</dbReference>
<dbReference type="PROSITE" id="PS01266">
    <property type="entry name" value="ADENYLOSUCCIN_SYN_1"/>
    <property type="match status" value="1"/>
</dbReference>
<comment type="pathway">
    <text evidence="8 9">Purine metabolism; AMP biosynthesis via de novo pathway; AMP from IMP: step 1/2.</text>
</comment>
<evidence type="ECO:0000256" key="2">
    <source>
        <dbReference type="ARBA" id="ARBA00022598"/>
    </source>
</evidence>
<dbReference type="Gene3D" id="3.40.440.10">
    <property type="entry name" value="Adenylosuccinate Synthetase, subunit A, domain 1"/>
    <property type="match status" value="1"/>
</dbReference>